<dbReference type="AlphaFoldDB" id="A0A9P6IPJ3"/>
<keyword evidence="3" id="KW-0418">Kinase</keyword>
<reference evidence="3" key="1">
    <citation type="journal article" date="2020" name="Fungal Divers.">
        <title>Resolving the Mortierellaceae phylogeny through synthesis of multi-gene phylogenetics and phylogenomics.</title>
        <authorList>
            <person name="Vandepol N."/>
            <person name="Liber J."/>
            <person name="Desiro A."/>
            <person name="Na H."/>
            <person name="Kennedy M."/>
            <person name="Barry K."/>
            <person name="Grigoriev I.V."/>
            <person name="Miller A.N."/>
            <person name="O'Donnell K."/>
            <person name="Stajich J.E."/>
            <person name="Bonito G."/>
        </authorList>
    </citation>
    <scope>NUCLEOTIDE SEQUENCE</scope>
    <source>
        <strain evidence="3">MES-2147</strain>
    </source>
</reference>
<protein>
    <submittedName>
        <fullName evidence="3">Mitogen-activated protein kinase binding protein 1</fullName>
    </submittedName>
</protein>
<feature type="compositionally biased region" description="Pro residues" evidence="2">
    <location>
        <begin position="804"/>
        <end position="813"/>
    </location>
</feature>
<feature type="compositionally biased region" description="Basic and acidic residues" evidence="2">
    <location>
        <begin position="853"/>
        <end position="864"/>
    </location>
</feature>
<name>A0A9P6IPJ3_9FUNG</name>
<dbReference type="PROSITE" id="PS50082">
    <property type="entry name" value="WD_REPEATS_2"/>
    <property type="match status" value="1"/>
</dbReference>
<accession>A0A9P6IPJ3</accession>
<dbReference type="InterPro" id="IPR052779">
    <property type="entry name" value="WDR62"/>
</dbReference>
<dbReference type="PANTHER" id="PTHR45589">
    <property type="entry name" value="WD REPEAT DOMAIN 62, ISOFORM G"/>
    <property type="match status" value="1"/>
</dbReference>
<organism evidence="3 4">
    <name type="scientific">Modicella reniformis</name>
    <dbReference type="NCBI Taxonomy" id="1440133"/>
    <lineage>
        <taxon>Eukaryota</taxon>
        <taxon>Fungi</taxon>
        <taxon>Fungi incertae sedis</taxon>
        <taxon>Mucoromycota</taxon>
        <taxon>Mortierellomycotina</taxon>
        <taxon>Mortierellomycetes</taxon>
        <taxon>Mortierellales</taxon>
        <taxon>Mortierellaceae</taxon>
        <taxon>Modicella</taxon>
    </lineage>
</organism>
<dbReference type="OrthoDB" id="6252103at2759"/>
<dbReference type="Proteomes" id="UP000749646">
    <property type="component" value="Unassembled WGS sequence"/>
</dbReference>
<keyword evidence="1" id="KW-0853">WD repeat</keyword>
<evidence type="ECO:0000256" key="1">
    <source>
        <dbReference type="PROSITE-ProRule" id="PRU00221"/>
    </source>
</evidence>
<dbReference type="SUPFAM" id="SSF50998">
    <property type="entry name" value="Quinoprotein alcohol dehydrogenase-like"/>
    <property type="match status" value="2"/>
</dbReference>
<feature type="compositionally biased region" description="Polar residues" evidence="2">
    <location>
        <begin position="790"/>
        <end position="803"/>
    </location>
</feature>
<evidence type="ECO:0000313" key="4">
    <source>
        <dbReference type="Proteomes" id="UP000749646"/>
    </source>
</evidence>
<feature type="region of interest" description="Disordered" evidence="2">
    <location>
        <begin position="685"/>
        <end position="864"/>
    </location>
</feature>
<evidence type="ECO:0000256" key="2">
    <source>
        <dbReference type="SAM" id="MobiDB-lite"/>
    </source>
</evidence>
<feature type="region of interest" description="Disordered" evidence="2">
    <location>
        <begin position="1"/>
        <end position="22"/>
    </location>
</feature>
<dbReference type="InterPro" id="IPR001680">
    <property type="entry name" value="WD40_rpt"/>
</dbReference>
<feature type="repeat" description="WD" evidence="1">
    <location>
        <begin position="621"/>
        <end position="662"/>
    </location>
</feature>
<keyword evidence="3" id="KW-0808">Transferase</keyword>
<keyword evidence="4" id="KW-1185">Reference proteome</keyword>
<dbReference type="EMBL" id="JAAAHW010009713">
    <property type="protein sequence ID" value="KAF9937144.1"/>
    <property type="molecule type" value="Genomic_DNA"/>
</dbReference>
<dbReference type="PANTHER" id="PTHR45589:SF1">
    <property type="entry name" value="WD REPEAT DOMAIN 62, ISOFORM G"/>
    <property type="match status" value="1"/>
</dbReference>
<evidence type="ECO:0000313" key="3">
    <source>
        <dbReference type="EMBL" id="KAF9937144.1"/>
    </source>
</evidence>
<proteinExistence type="predicted"/>
<dbReference type="GO" id="GO:0016301">
    <property type="term" value="F:kinase activity"/>
    <property type="evidence" value="ECO:0007669"/>
    <property type="project" value="UniProtKB-KW"/>
</dbReference>
<gene>
    <name evidence="3" type="primary">WDR62</name>
    <name evidence="3" type="ORF">BGZ65_001752</name>
</gene>
<dbReference type="Pfam" id="PF00400">
    <property type="entry name" value="WD40"/>
    <property type="match status" value="6"/>
</dbReference>
<feature type="compositionally biased region" description="Polar residues" evidence="2">
    <location>
        <begin position="689"/>
        <end position="702"/>
    </location>
</feature>
<feature type="compositionally biased region" description="Low complexity" evidence="2">
    <location>
        <begin position="769"/>
        <end position="789"/>
    </location>
</feature>
<dbReference type="Gene3D" id="2.130.10.10">
    <property type="entry name" value="YVTN repeat-like/Quinoprotein amine dehydrogenase"/>
    <property type="match status" value="3"/>
</dbReference>
<dbReference type="SMART" id="SM00320">
    <property type="entry name" value="WD40"/>
    <property type="match status" value="9"/>
</dbReference>
<feature type="compositionally biased region" description="Low complexity" evidence="2">
    <location>
        <begin position="12"/>
        <end position="21"/>
    </location>
</feature>
<comment type="caution">
    <text evidence="3">The sequence shown here is derived from an EMBL/GenBank/DDBJ whole genome shotgun (WGS) entry which is preliminary data.</text>
</comment>
<sequence length="864" mass="93934">MAGLMPMNSQDPSSLGSSSPGNKVIKPKPISCLSFSSDGQFLAIGETGHQPRILIFEVATQLLVSELQGHKFGVQAVHFSPNSKLLVSLGFQHDGFIHVWNWRTGLQISSNKVTTKVNALAFSSDGSFFVTAGLRHIKFWYLNDVSGKRGGASGSGVTIQVLEGRSGLLGEHKSCNFVDAMCSQDGRSTYVVTSNGLLCLFNEGRAIEKWVNLRARGAYSINLTEKAVVCACTDGIIRLFEPEKLEYTATLPKPSPVGAFEGVMGGDIQDDDTPNAIYADVLASQYDASTGSLVCIYSDRSLLVWDITDPNNAVVTRSHIFHSDSVWGAEVVPPASTGDGSHRFPPDTFLTYSSDGSIKFWNLDENISALPPPTSDAKDPEQATVKSNINGEILRAIYADKNCRSWIQAPETQDGMEPGFNIVPLECGVRSIKISPDGRYLASGDRAGNLSDKESPYLVATAGRDRLLHIFDALNDYALIQTLDDHSSSITCIRFTADGSRMMSCGADKSIIFRNCQKGQDGITYQPYHQAPGRATFYDMGLHDAGQTISVVAGDRRFSIFTLDSGKPIKSFKAETKGDDHEVCSMTHISLDPTGTIAATAGSDKSVRVYDLLYETCLAHVICHSELVTNVKFMHTYDRVISTSADGCVLVWRLSKEVTRRILSRIQENVTLQGYLKAKEAEKSLAASTPVSSPHQKTTVLKRTTDKLVNEKATAAGRASTASVMSDDNDLRSEVSHSRRNNQAHAITRDLQEENVSREDFAPVTIKQTTTTARTSGSRSRVTSSISKTPLTRSRQNSVSQPQAPKPLSPVPPTIRSGTTPHGQPQKIRSAVKEKVPSLHTTKTSTSVPPGHRLSDIADKRKLL</sequence>
<feature type="compositionally biased region" description="Polar residues" evidence="2">
    <location>
        <begin position="839"/>
        <end position="848"/>
    </location>
</feature>
<feature type="non-terminal residue" evidence="3">
    <location>
        <position position="864"/>
    </location>
</feature>
<dbReference type="InterPro" id="IPR011047">
    <property type="entry name" value="Quinoprotein_ADH-like_sf"/>
</dbReference>
<feature type="compositionally biased region" description="Basic and acidic residues" evidence="2">
    <location>
        <begin position="747"/>
        <end position="761"/>
    </location>
</feature>
<dbReference type="InterPro" id="IPR015943">
    <property type="entry name" value="WD40/YVTN_repeat-like_dom_sf"/>
</dbReference>